<gene>
    <name evidence="1" type="ORF">RPERSI_LOCUS10881</name>
</gene>
<protein>
    <submittedName>
        <fullName evidence="1">6190_t:CDS:1</fullName>
    </submittedName>
</protein>
<keyword evidence="2" id="KW-1185">Reference proteome</keyword>
<comment type="caution">
    <text evidence="1">The sequence shown here is derived from an EMBL/GenBank/DDBJ whole genome shotgun (WGS) entry which is preliminary data.</text>
</comment>
<accession>A0ACA9PTF3</accession>
<proteinExistence type="predicted"/>
<dbReference type="Proteomes" id="UP000789920">
    <property type="component" value="Unassembled WGS sequence"/>
</dbReference>
<evidence type="ECO:0000313" key="1">
    <source>
        <dbReference type="EMBL" id="CAG8715755.1"/>
    </source>
</evidence>
<feature type="non-terminal residue" evidence="1">
    <location>
        <position position="1"/>
    </location>
</feature>
<sequence length="320" mass="35736">LRFDAPSGISRYTIVVDGQEVDKNPEMKSLEFTLKCYCKSQFKLTEIQTNYPIEQQVVGKWTTQTAGGNPSEITYLNNPQYRLSITPPSCISSMEKIRIQLMLKGPKEYAIHVKLVRGNGKRITSVLAKDILVQSIGYRCGFCYCEMEDILPGDYTIVISTFEAGLVGDYVLTVASNVKFNLNSIPLEGAGLFRRAIHGEWSGVNAMGCVNNTDYNKNPCYHIKVMEMSTIKIRLQTPDIKPSPMLGVKIYEKHPTKFLGNEVGDSGPYANFPQGVCTGDVTLPHNNEGYITVFSTWDRGVSGKFNAIVYSDRKIIIEDI</sequence>
<reference evidence="1" key="1">
    <citation type="submission" date="2021-06" db="EMBL/GenBank/DDBJ databases">
        <authorList>
            <person name="Kallberg Y."/>
            <person name="Tangrot J."/>
            <person name="Rosling A."/>
        </authorList>
    </citation>
    <scope>NUCLEOTIDE SEQUENCE</scope>
    <source>
        <strain evidence="1">MA461A</strain>
    </source>
</reference>
<dbReference type="EMBL" id="CAJVQC010021953">
    <property type="protein sequence ID" value="CAG8715755.1"/>
    <property type="molecule type" value="Genomic_DNA"/>
</dbReference>
<organism evidence="1 2">
    <name type="scientific">Racocetra persica</name>
    <dbReference type="NCBI Taxonomy" id="160502"/>
    <lineage>
        <taxon>Eukaryota</taxon>
        <taxon>Fungi</taxon>
        <taxon>Fungi incertae sedis</taxon>
        <taxon>Mucoromycota</taxon>
        <taxon>Glomeromycotina</taxon>
        <taxon>Glomeromycetes</taxon>
        <taxon>Diversisporales</taxon>
        <taxon>Gigasporaceae</taxon>
        <taxon>Racocetra</taxon>
    </lineage>
</organism>
<name>A0ACA9PTF3_9GLOM</name>
<evidence type="ECO:0000313" key="2">
    <source>
        <dbReference type="Proteomes" id="UP000789920"/>
    </source>
</evidence>